<gene>
    <name evidence="3" type="ORF">CTRG_01151</name>
</gene>
<dbReference type="HOGENOM" id="CLU_700508_0_0_1"/>
<dbReference type="PANTHER" id="PTHR24366">
    <property type="entry name" value="IG(IMMUNOGLOBULIN) AND LRR(LEUCINE RICH REPEAT) DOMAINS"/>
    <property type="match status" value="1"/>
</dbReference>
<proteinExistence type="predicted"/>
<dbReference type="Gene3D" id="3.80.10.10">
    <property type="entry name" value="Ribonuclease Inhibitor"/>
    <property type="match status" value="1"/>
</dbReference>
<protein>
    <recommendedName>
        <fullName evidence="5">F-box domain-containing protein</fullName>
    </recommendedName>
</protein>
<dbReference type="SMART" id="SM00369">
    <property type="entry name" value="LRR_TYP"/>
    <property type="match status" value="3"/>
</dbReference>
<dbReference type="KEGG" id="ctp:CTRG_01151"/>
<evidence type="ECO:0000313" key="4">
    <source>
        <dbReference type="Proteomes" id="UP000002037"/>
    </source>
</evidence>
<dbReference type="InterPro" id="IPR001611">
    <property type="entry name" value="Leu-rich_rpt"/>
</dbReference>
<accession>C5M5M1</accession>
<evidence type="ECO:0000313" key="3">
    <source>
        <dbReference type="EMBL" id="EER34291.1"/>
    </source>
</evidence>
<dbReference type="GeneID" id="8295875"/>
<dbReference type="EMBL" id="GG692396">
    <property type="protein sequence ID" value="EER34291.1"/>
    <property type="molecule type" value="Genomic_DNA"/>
</dbReference>
<keyword evidence="1" id="KW-0433">Leucine-rich repeat</keyword>
<dbReference type="RefSeq" id="XP_002546846.1">
    <property type="nucleotide sequence ID" value="XM_002546800.1"/>
</dbReference>
<dbReference type="OrthoDB" id="676979at2759"/>
<dbReference type="VEuPathDB" id="FungiDB:CTRG_01151"/>
<keyword evidence="4" id="KW-1185">Reference proteome</keyword>
<dbReference type="AlphaFoldDB" id="C5M5M1"/>
<dbReference type="Proteomes" id="UP000002037">
    <property type="component" value="Unassembled WGS sequence"/>
</dbReference>
<name>C5M5M1_CANTT</name>
<dbReference type="SUPFAM" id="SSF52058">
    <property type="entry name" value="L domain-like"/>
    <property type="match status" value="1"/>
</dbReference>
<evidence type="ECO:0000256" key="1">
    <source>
        <dbReference type="ARBA" id="ARBA00022614"/>
    </source>
</evidence>
<dbReference type="PROSITE" id="PS51450">
    <property type="entry name" value="LRR"/>
    <property type="match status" value="3"/>
</dbReference>
<dbReference type="Pfam" id="PF00560">
    <property type="entry name" value="LRR_1"/>
    <property type="match status" value="1"/>
</dbReference>
<dbReference type="InterPro" id="IPR032675">
    <property type="entry name" value="LRR_dom_sf"/>
</dbReference>
<evidence type="ECO:0000256" key="2">
    <source>
        <dbReference type="ARBA" id="ARBA00022737"/>
    </source>
</evidence>
<dbReference type="PANTHER" id="PTHR24366:SF168">
    <property type="entry name" value="GH22922P-RELATED"/>
    <property type="match status" value="1"/>
</dbReference>
<sequence length="397" mass="46009">MLFQLPPELISTTLSNFSLDELQYYFDVLELVSNPQINDLYLPIRKLALLCYYSDKPLIITNVVTKNSHQHHYPEGVELSIEELQLLRSKNIIIKPNQTNILINDDSCECGCFNVSYIKFIEQLMDLLPYINTCCPTINLVLNLTTDKIYNFTILNNFFDRIQYIEVLAIKYTGDKIINFQNLKIQKIQLQFFNLNKLLSHLQANNIANTQHLELRYNSINSLYFIPLNSNLVSLNLSNNNLVCINDANFNWKILNNLEVLDLSNNNIVDLNLTGNSSSNYRLKKLSLFANSLRKVPNFNNCKLFRGLEEINLSRNSISALPDNVFPKSLKSLWLKGNYLPDFMSSLTGRIFPKSLTYLDLTYCKILPCGNEQEQETIRRLIETEQLHQLKVLELEF</sequence>
<keyword evidence="2" id="KW-0677">Repeat</keyword>
<dbReference type="eggNOG" id="ENOG502QQ5H">
    <property type="taxonomic scope" value="Eukaryota"/>
</dbReference>
<dbReference type="PRINTS" id="PR00019">
    <property type="entry name" value="LEURICHRPT"/>
</dbReference>
<organism evidence="3 4">
    <name type="scientific">Candida tropicalis (strain ATCC MYA-3404 / T1)</name>
    <name type="common">Yeast</name>
    <dbReference type="NCBI Taxonomy" id="294747"/>
    <lineage>
        <taxon>Eukaryota</taxon>
        <taxon>Fungi</taxon>
        <taxon>Dikarya</taxon>
        <taxon>Ascomycota</taxon>
        <taxon>Saccharomycotina</taxon>
        <taxon>Pichiomycetes</taxon>
        <taxon>Debaryomycetaceae</taxon>
        <taxon>Candida/Lodderomyces clade</taxon>
        <taxon>Candida</taxon>
    </lineage>
</organism>
<evidence type="ECO:0008006" key="5">
    <source>
        <dbReference type="Google" id="ProtNLM"/>
    </source>
</evidence>
<reference evidence="3 4" key="1">
    <citation type="journal article" date="2009" name="Nature">
        <title>Evolution of pathogenicity and sexual reproduction in eight Candida genomes.</title>
        <authorList>
            <person name="Butler G."/>
            <person name="Rasmussen M.D."/>
            <person name="Lin M.F."/>
            <person name="Santos M.A."/>
            <person name="Sakthikumar S."/>
            <person name="Munro C.A."/>
            <person name="Rheinbay E."/>
            <person name="Grabherr M."/>
            <person name="Forche A."/>
            <person name="Reedy J.L."/>
            <person name="Agrafioti I."/>
            <person name="Arnaud M.B."/>
            <person name="Bates S."/>
            <person name="Brown A.J."/>
            <person name="Brunke S."/>
            <person name="Costanzo M.C."/>
            <person name="Fitzpatrick D.A."/>
            <person name="de Groot P.W."/>
            <person name="Harris D."/>
            <person name="Hoyer L.L."/>
            <person name="Hube B."/>
            <person name="Klis F.M."/>
            <person name="Kodira C."/>
            <person name="Lennard N."/>
            <person name="Logue M.E."/>
            <person name="Martin R."/>
            <person name="Neiman A.M."/>
            <person name="Nikolaou E."/>
            <person name="Quail M.A."/>
            <person name="Quinn J."/>
            <person name="Santos M.C."/>
            <person name="Schmitzberger F.F."/>
            <person name="Sherlock G."/>
            <person name="Shah P."/>
            <person name="Silverstein K.A."/>
            <person name="Skrzypek M.S."/>
            <person name="Soll D."/>
            <person name="Staggs R."/>
            <person name="Stansfield I."/>
            <person name="Stumpf M.P."/>
            <person name="Sudbery P.E."/>
            <person name="Srikantha T."/>
            <person name="Zeng Q."/>
            <person name="Berman J."/>
            <person name="Berriman M."/>
            <person name="Heitman J."/>
            <person name="Gow N.A."/>
            <person name="Lorenz M.C."/>
            <person name="Birren B.W."/>
            <person name="Kellis M."/>
            <person name="Cuomo C.A."/>
        </authorList>
    </citation>
    <scope>NUCLEOTIDE SEQUENCE [LARGE SCALE GENOMIC DNA]</scope>
    <source>
        <strain evidence="4">ATCC MYA-3404 / T1</strain>
    </source>
</reference>
<dbReference type="InterPro" id="IPR003591">
    <property type="entry name" value="Leu-rich_rpt_typical-subtyp"/>
</dbReference>